<organism evidence="1 2">
    <name type="scientific">Termititenax aidoneus</name>
    <dbReference type="NCBI Taxonomy" id="2218524"/>
    <lineage>
        <taxon>Bacteria</taxon>
        <taxon>Bacillati</taxon>
        <taxon>Candidatus Margulisiibacteriota</taxon>
        <taxon>Candidatus Termititenacia</taxon>
        <taxon>Candidatus Termititenacales</taxon>
        <taxon>Candidatus Termititenacaceae</taxon>
        <taxon>Candidatus Termititenax</taxon>
    </lineage>
</organism>
<accession>A0A388TAQ5</accession>
<evidence type="ECO:0000313" key="2">
    <source>
        <dbReference type="Proteomes" id="UP000269352"/>
    </source>
</evidence>
<dbReference type="EMBL" id="BGZN01000010">
    <property type="protein sequence ID" value="GBR73371.1"/>
    <property type="molecule type" value="Genomic_DNA"/>
</dbReference>
<name>A0A388TAQ5_TERA1</name>
<evidence type="ECO:0000313" key="1">
    <source>
        <dbReference type="EMBL" id="GBR73371.1"/>
    </source>
</evidence>
<dbReference type="AlphaFoldDB" id="A0A388TAQ5"/>
<reference evidence="1 2" key="1">
    <citation type="journal article" date="2019" name="ISME J.">
        <title>Genome analyses of uncultured TG2/ZB3 bacteria in 'Margulisbacteria' specifically attached to ectosymbiotic spirochetes of protists in the termite gut.</title>
        <authorList>
            <person name="Utami Y.D."/>
            <person name="Kuwahara H."/>
            <person name="Igai K."/>
            <person name="Murakami T."/>
            <person name="Sugaya K."/>
            <person name="Morikawa T."/>
            <person name="Nagura Y."/>
            <person name="Yuki M."/>
            <person name="Deevong P."/>
            <person name="Inoue T."/>
            <person name="Kihara K."/>
            <person name="Lo N."/>
            <person name="Yamada A."/>
            <person name="Ohkuma M."/>
            <person name="Hongoh Y."/>
        </authorList>
    </citation>
    <scope>NUCLEOTIDE SEQUENCE [LARGE SCALE GENOMIC DNA]</scope>
    <source>
        <strain evidence="1">NkOx7-01</strain>
    </source>
</reference>
<sequence length="58" mass="6935">MVDFLTDYYTKDRSALIKHLLQEMYENIADTEVIYSFLPRRLLLKQRLDVGVIKAEEE</sequence>
<comment type="caution">
    <text evidence="1">The sequence shown here is derived from an EMBL/GenBank/DDBJ whole genome shotgun (WGS) entry which is preliminary data.</text>
</comment>
<dbReference type="Proteomes" id="UP000269352">
    <property type="component" value="Unassembled WGS sequence"/>
</dbReference>
<gene>
    <name evidence="1" type="ORF">NO1_0764</name>
</gene>
<keyword evidence="2" id="KW-1185">Reference proteome</keyword>
<protein>
    <submittedName>
        <fullName evidence="1">Uncharacterized protein</fullName>
    </submittedName>
</protein>
<proteinExistence type="predicted"/>